<gene>
    <name evidence="3" type="ORF">SAMN02745165_00571</name>
</gene>
<evidence type="ECO:0000256" key="1">
    <source>
        <dbReference type="SAM" id="Coils"/>
    </source>
</evidence>
<dbReference type="PANTHER" id="PTHR40278">
    <property type="entry name" value="DNA UTILIZATION PROTEIN HOFN"/>
    <property type="match status" value="1"/>
</dbReference>
<feature type="transmembrane region" description="Helical" evidence="2">
    <location>
        <begin position="20"/>
        <end position="41"/>
    </location>
</feature>
<sequence>MIHINLLPVRAAQKKEKLKFQLFVLLLSLLVTGAICGTLYFKQAWAIDEINNEIASIEAKNKALRKKLGEVADFEKKKKEIEQKLSVLRELKEAKSGPVRLLDELSIALPEKVWLTQFSESEGNIKLSGFGDSEKTVALFMQKLEKSPYYKDVELSVTEQSAVGDVKMQKFSLNCKSEKPSQNK</sequence>
<keyword evidence="2" id="KW-0812">Transmembrane</keyword>
<evidence type="ECO:0000313" key="3">
    <source>
        <dbReference type="EMBL" id="SHI69068.1"/>
    </source>
</evidence>
<dbReference type="GO" id="GO:0043107">
    <property type="term" value="P:type IV pilus-dependent motility"/>
    <property type="evidence" value="ECO:0007669"/>
    <property type="project" value="TreeGrafter"/>
</dbReference>
<organism evidence="3 4">
    <name type="scientific">Malonomonas rubra DSM 5091</name>
    <dbReference type="NCBI Taxonomy" id="1122189"/>
    <lineage>
        <taxon>Bacteria</taxon>
        <taxon>Pseudomonadati</taxon>
        <taxon>Thermodesulfobacteriota</taxon>
        <taxon>Desulfuromonadia</taxon>
        <taxon>Desulfuromonadales</taxon>
        <taxon>Geopsychrobacteraceae</taxon>
        <taxon>Malonomonas</taxon>
    </lineage>
</organism>
<feature type="coiled-coil region" evidence="1">
    <location>
        <begin position="47"/>
        <end position="94"/>
    </location>
</feature>
<evidence type="ECO:0000313" key="4">
    <source>
        <dbReference type="Proteomes" id="UP000184171"/>
    </source>
</evidence>
<dbReference type="AlphaFoldDB" id="A0A1M6D7V1"/>
<keyword evidence="4" id="KW-1185">Reference proteome</keyword>
<dbReference type="Pfam" id="PF05137">
    <property type="entry name" value="PilN"/>
    <property type="match status" value="1"/>
</dbReference>
<keyword evidence="1" id="KW-0175">Coiled coil</keyword>
<dbReference type="GO" id="GO:0043683">
    <property type="term" value="P:type IV pilus assembly"/>
    <property type="evidence" value="ECO:0007669"/>
    <property type="project" value="TreeGrafter"/>
</dbReference>
<keyword evidence="2" id="KW-0472">Membrane</keyword>
<dbReference type="PANTHER" id="PTHR40278:SF2">
    <property type="entry name" value="TYPE IV PILUS INNER MEMBRANE COMPONENT PILN"/>
    <property type="match status" value="1"/>
</dbReference>
<protein>
    <submittedName>
        <fullName evidence="3">Type IV pilus assembly protein PilN</fullName>
    </submittedName>
</protein>
<accession>A0A1M6D7V1</accession>
<dbReference type="OrthoDB" id="5296173at2"/>
<keyword evidence="2" id="KW-1133">Transmembrane helix</keyword>
<reference evidence="3 4" key="1">
    <citation type="submission" date="2016-11" db="EMBL/GenBank/DDBJ databases">
        <authorList>
            <person name="Jaros S."/>
            <person name="Januszkiewicz K."/>
            <person name="Wedrychowicz H."/>
        </authorList>
    </citation>
    <scope>NUCLEOTIDE SEQUENCE [LARGE SCALE GENOMIC DNA]</scope>
    <source>
        <strain evidence="3 4">DSM 5091</strain>
    </source>
</reference>
<evidence type="ECO:0000256" key="2">
    <source>
        <dbReference type="SAM" id="Phobius"/>
    </source>
</evidence>
<dbReference type="STRING" id="1122189.SAMN02745165_00571"/>
<dbReference type="Proteomes" id="UP000184171">
    <property type="component" value="Unassembled WGS sequence"/>
</dbReference>
<dbReference type="InterPro" id="IPR052534">
    <property type="entry name" value="Extracell_DNA_Util/SecSys_Comp"/>
</dbReference>
<dbReference type="EMBL" id="FQZT01000002">
    <property type="protein sequence ID" value="SHI69068.1"/>
    <property type="molecule type" value="Genomic_DNA"/>
</dbReference>
<dbReference type="InterPro" id="IPR007813">
    <property type="entry name" value="PilN"/>
</dbReference>
<name>A0A1M6D7V1_MALRU</name>
<proteinExistence type="predicted"/>
<dbReference type="RefSeq" id="WP_072905387.1">
    <property type="nucleotide sequence ID" value="NZ_FQZT01000002.1"/>
</dbReference>